<keyword evidence="8" id="KW-0378">Hydrolase</keyword>
<evidence type="ECO:0000256" key="6">
    <source>
        <dbReference type="ARBA" id="ARBA00022670"/>
    </source>
</evidence>
<dbReference type="GO" id="GO:0008237">
    <property type="term" value="F:metallopeptidase activity"/>
    <property type="evidence" value="ECO:0007669"/>
    <property type="project" value="UniProtKB-KW"/>
</dbReference>
<dbReference type="Pfam" id="PF13920">
    <property type="entry name" value="zf-C3HC4_3"/>
    <property type="match status" value="1"/>
</dbReference>
<gene>
    <name evidence="15" type="primary">g895</name>
    <name evidence="15" type="ORF">C2E20_0895</name>
</gene>
<dbReference type="EC" id="3.4.11.21" evidence="4"/>
<evidence type="ECO:0000256" key="3">
    <source>
        <dbReference type="ARBA" id="ARBA00008290"/>
    </source>
</evidence>
<evidence type="ECO:0000256" key="11">
    <source>
        <dbReference type="ARBA" id="ARBA00025721"/>
    </source>
</evidence>
<evidence type="ECO:0000256" key="5">
    <source>
        <dbReference type="ARBA" id="ARBA00022438"/>
    </source>
</evidence>
<comment type="caution">
    <text evidence="15">The sequence shown here is derived from an EMBL/GenBank/DDBJ whole genome shotgun (WGS) entry which is preliminary data.</text>
</comment>
<evidence type="ECO:0000256" key="7">
    <source>
        <dbReference type="ARBA" id="ARBA00022723"/>
    </source>
</evidence>
<keyword evidence="16" id="KW-1185">Reference proteome</keyword>
<evidence type="ECO:0000256" key="8">
    <source>
        <dbReference type="ARBA" id="ARBA00022801"/>
    </source>
</evidence>
<evidence type="ECO:0000313" key="16">
    <source>
        <dbReference type="Proteomes" id="UP000239649"/>
    </source>
</evidence>
<dbReference type="NCBIfam" id="NF002759">
    <property type="entry name" value="PRK02813.1"/>
    <property type="match status" value="1"/>
</dbReference>
<dbReference type="SUPFAM" id="SSF101821">
    <property type="entry name" value="Aminopeptidase/glucanase lid domain"/>
    <property type="match status" value="1"/>
</dbReference>
<dbReference type="PROSITE" id="PS50089">
    <property type="entry name" value="ZF_RING_2"/>
    <property type="match status" value="1"/>
</dbReference>
<reference evidence="15 16" key="1">
    <citation type="journal article" date="2018" name="Plant J.">
        <title>Genome sequences of Chlorella sorokiniana UTEX 1602 and Micractinium conductrix SAG 241.80: implications to maltose excretion by a green alga.</title>
        <authorList>
            <person name="Arriola M.B."/>
            <person name="Velmurugan N."/>
            <person name="Zhang Y."/>
            <person name="Plunkett M.H."/>
            <person name="Hondzo H."/>
            <person name="Barney B.M."/>
        </authorList>
    </citation>
    <scope>NUCLEOTIDE SEQUENCE [LARGE SCALE GENOMIC DNA]</scope>
    <source>
        <strain evidence="15 16">SAG 241.80</strain>
    </source>
</reference>
<evidence type="ECO:0000256" key="1">
    <source>
        <dbReference type="ARBA" id="ARBA00001335"/>
    </source>
</evidence>
<dbReference type="EMBL" id="LHPF02000001">
    <property type="protein sequence ID" value="PSC77070.1"/>
    <property type="molecule type" value="Genomic_DNA"/>
</dbReference>
<keyword evidence="10" id="KW-0482">Metalloprotease</keyword>
<dbReference type="PANTHER" id="PTHR28570:SF3">
    <property type="entry name" value="ASPARTYL AMINOPEPTIDASE"/>
    <property type="match status" value="1"/>
</dbReference>
<dbReference type="PANTHER" id="PTHR28570">
    <property type="entry name" value="ASPARTYL AMINOPEPTIDASE"/>
    <property type="match status" value="1"/>
</dbReference>
<dbReference type="InterPro" id="IPR001841">
    <property type="entry name" value="Znf_RING"/>
</dbReference>
<evidence type="ECO:0000256" key="2">
    <source>
        <dbReference type="ARBA" id="ARBA00001947"/>
    </source>
</evidence>
<comment type="cofactor">
    <cofactor evidence="2">
        <name>Zn(2+)</name>
        <dbReference type="ChEBI" id="CHEBI:29105"/>
    </cofactor>
</comment>
<dbReference type="OrthoDB" id="9880441at2759"/>
<organism evidence="15 16">
    <name type="scientific">Micractinium conductrix</name>
    <dbReference type="NCBI Taxonomy" id="554055"/>
    <lineage>
        <taxon>Eukaryota</taxon>
        <taxon>Viridiplantae</taxon>
        <taxon>Chlorophyta</taxon>
        <taxon>core chlorophytes</taxon>
        <taxon>Trebouxiophyceae</taxon>
        <taxon>Chlorellales</taxon>
        <taxon>Chlorellaceae</taxon>
        <taxon>Chlorella clade</taxon>
        <taxon>Micractinium</taxon>
    </lineage>
</organism>
<dbReference type="PRINTS" id="PR00932">
    <property type="entry name" value="AMINO1PTASE"/>
</dbReference>
<dbReference type="Gene3D" id="2.30.250.10">
    <property type="entry name" value="Aminopeptidase i, Domain 2"/>
    <property type="match status" value="1"/>
</dbReference>
<proteinExistence type="inferred from homology"/>
<feature type="compositionally biased region" description="Low complexity" evidence="13">
    <location>
        <begin position="15"/>
        <end position="52"/>
    </location>
</feature>
<feature type="compositionally biased region" description="Basic residues" evidence="13">
    <location>
        <begin position="1"/>
        <end position="10"/>
    </location>
</feature>
<feature type="region of interest" description="Disordered" evidence="13">
    <location>
        <begin position="1"/>
        <end position="116"/>
    </location>
</feature>
<sequence>MGNSRSRHRPPAPSPTSAAGVAPGTQQQQQAVQYSPSQVYAPPGTYFQPQQQPGGGPPPPYMSNGQMYGGGPSWRPPYPPPQQQPQPPQHQPAYSRPVGAPGAPPAPAPPPAASQELTQTATIRNAVNLKKNTLEVVPLPGAPNKLAISFTFDASQPCAVTTFVVATEDPARGCRLVPAKQEAAPQIYYDKGLGLKFPGTTPEGAHHIIDMGLYEEGQLVAAGRDTFPLVIRLETVTDKGRREGHTLQELRPGGEQQAWVQSQTTFAVLHREEDGSYAVRSLKQKIWVEGVSYELQEIYGLEQSVAAARGSPADDPDNEERLCVICLVNERDTTVLPCRHMCMCHECAQELRKQTSKCPICRNQVESLLHIKMHKGPKPAPQQALTERQVADARAANAAVELVGPAAPGRPSATHAAAGSSASMAASAAAAPPAGGVPSAADQAIAADLLSYLNASVTEFHAVEEARQRLLAAGFTQLSERAPWEGLERGGRYFFTRNASTLVAFAVGQKYEPGNGFMMVGAHTDSPCFKLKPVSKTVKSGYGMVNCEPYGGLLHHTWFDRDLTVAGRVLLRDGDRMAHRLVRVPKPILRIPMLAIHLQRDLSTAGFNPNKQTQCTPLLALSIKSKLEAGAAPAAPAAPAEGAAEGVASGSAAAGNGAAPDSAAARHHPLLLRLLAAELGCKAEDIVDFELNVIDTQPGVIGGGEDEFIFSGRLDNLCMSYCSLQALIATCSSADALADETAVRAIALFDNEEVGSDSAQGAGSPVMRDCITRVTQLLAEGAEGAVQRAMRNSFLVSADMAHALHPNYADKHDPDLAPRLGSGLVLKHNVNQRYATTSISATLFREVCRRAGVPTAEFAVRSDMACGSTIGPILASGLGVRTVDIGVPQLSMHSIREMCAAVDAAHGLRAFTAFFHTISELDRSVDPETLPPPDIRGTLREAACGHVH</sequence>
<protein>
    <recommendedName>
        <fullName evidence="4">aspartyl aminopeptidase</fullName>
        <ecNumber evidence="4">3.4.11.21</ecNumber>
    </recommendedName>
</protein>
<evidence type="ECO:0000259" key="14">
    <source>
        <dbReference type="PROSITE" id="PS50089"/>
    </source>
</evidence>
<dbReference type="InterPro" id="IPR023358">
    <property type="entry name" value="Peptidase_M18_dom2"/>
</dbReference>
<feature type="compositionally biased region" description="Pro residues" evidence="13">
    <location>
        <begin position="74"/>
        <end position="90"/>
    </location>
</feature>
<dbReference type="Gene3D" id="3.40.630.10">
    <property type="entry name" value="Zn peptidases"/>
    <property type="match status" value="1"/>
</dbReference>
<dbReference type="GO" id="GO:0008270">
    <property type="term" value="F:zinc ion binding"/>
    <property type="evidence" value="ECO:0007669"/>
    <property type="project" value="UniProtKB-KW"/>
</dbReference>
<dbReference type="SMART" id="SM00184">
    <property type="entry name" value="RING"/>
    <property type="match status" value="1"/>
</dbReference>
<dbReference type="InterPro" id="IPR013083">
    <property type="entry name" value="Znf_RING/FYVE/PHD"/>
</dbReference>
<evidence type="ECO:0000256" key="9">
    <source>
        <dbReference type="ARBA" id="ARBA00022833"/>
    </source>
</evidence>
<dbReference type="InterPro" id="IPR045195">
    <property type="entry name" value="LOG2-like_mRING_C3HC5"/>
</dbReference>
<keyword evidence="9" id="KW-0862">Zinc</keyword>
<name>A0A2P6VSL9_9CHLO</name>
<dbReference type="GO" id="GO:0006508">
    <property type="term" value="P:proteolysis"/>
    <property type="evidence" value="ECO:0007669"/>
    <property type="project" value="UniProtKB-KW"/>
</dbReference>
<dbReference type="FunFam" id="2.30.250.10:FF:000001">
    <property type="entry name" value="Aspartyl aminopeptidase 1"/>
    <property type="match status" value="1"/>
</dbReference>
<dbReference type="SUPFAM" id="SSF53187">
    <property type="entry name" value="Zn-dependent exopeptidases"/>
    <property type="match status" value="1"/>
</dbReference>
<dbReference type="STRING" id="554055.A0A2P6VSL9"/>
<evidence type="ECO:0000256" key="13">
    <source>
        <dbReference type="SAM" id="MobiDB-lite"/>
    </source>
</evidence>
<dbReference type="InterPro" id="IPR001948">
    <property type="entry name" value="Peptidase_M18"/>
</dbReference>
<comment type="similarity">
    <text evidence="3">Belongs to the peptidase M18 family.</text>
</comment>
<feature type="compositionally biased region" description="Pro residues" evidence="13">
    <location>
        <begin position="102"/>
        <end position="112"/>
    </location>
</feature>
<dbReference type="Pfam" id="PF26192">
    <property type="entry name" value="RNF157-like_N"/>
    <property type="match status" value="1"/>
</dbReference>
<dbReference type="Gene3D" id="3.30.40.10">
    <property type="entry name" value="Zinc/RING finger domain, C3HC4 (zinc finger)"/>
    <property type="match status" value="1"/>
</dbReference>
<comment type="similarity">
    <text evidence="11">Belongs to the RING-type zinc finger family. LOG2 subfamily.</text>
</comment>
<keyword evidence="5 15" id="KW-0031">Aminopeptidase</keyword>
<keyword evidence="6" id="KW-0645">Protease</keyword>
<dbReference type="CDD" id="cd05658">
    <property type="entry name" value="M18_DAP"/>
    <property type="match status" value="1"/>
</dbReference>
<dbReference type="CDD" id="cd16789">
    <property type="entry name" value="mRING-HC-C3HC5_MGRN1-like"/>
    <property type="match status" value="1"/>
</dbReference>
<dbReference type="SUPFAM" id="SSF57850">
    <property type="entry name" value="RING/U-box"/>
    <property type="match status" value="1"/>
</dbReference>
<keyword evidence="7" id="KW-0479">Metal-binding</keyword>
<evidence type="ECO:0000256" key="10">
    <source>
        <dbReference type="ARBA" id="ARBA00023049"/>
    </source>
</evidence>
<comment type="catalytic activity">
    <reaction evidence="1">
        <text>Release of an N-terminal aspartate or glutamate from a peptide, with a preference for aspartate.</text>
        <dbReference type="EC" id="3.4.11.21"/>
    </reaction>
</comment>
<dbReference type="GO" id="GO:0004177">
    <property type="term" value="F:aminopeptidase activity"/>
    <property type="evidence" value="ECO:0007669"/>
    <property type="project" value="UniProtKB-KW"/>
</dbReference>
<keyword evidence="12" id="KW-0863">Zinc-finger</keyword>
<accession>A0A2P6VSL9</accession>
<evidence type="ECO:0000313" key="15">
    <source>
        <dbReference type="EMBL" id="PSC77070.1"/>
    </source>
</evidence>
<dbReference type="Proteomes" id="UP000239649">
    <property type="component" value="Unassembled WGS sequence"/>
</dbReference>
<dbReference type="Pfam" id="PF02127">
    <property type="entry name" value="Peptidase_M18"/>
    <property type="match status" value="1"/>
</dbReference>
<evidence type="ECO:0000256" key="4">
    <source>
        <dbReference type="ARBA" id="ARBA00011965"/>
    </source>
</evidence>
<dbReference type="AlphaFoldDB" id="A0A2P6VSL9"/>
<evidence type="ECO:0000256" key="12">
    <source>
        <dbReference type="PROSITE-ProRule" id="PRU00175"/>
    </source>
</evidence>
<dbReference type="GO" id="GO:0005737">
    <property type="term" value="C:cytoplasm"/>
    <property type="evidence" value="ECO:0007669"/>
    <property type="project" value="UniProtKB-ARBA"/>
</dbReference>
<feature type="domain" description="RING-type" evidence="14">
    <location>
        <begin position="323"/>
        <end position="362"/>
    </location>
</feature>
<dbReference type="InterPro" id="IPR058981">
    <property type="entry name" value="MGRN1/RNF157-like_N"/>
</dbReference>